<reference evidence="2" key="1">
    <citation type="journal article" date="2024" name="Front. Bioeng. Biotechnol.">
        <title>Genome-scale model development and genomic sequencing of the oleaginous clade Lipomyces.</title>
        <authorList>
            <person name="Czajka J.J."/>
            <person name="Han Y."/>
            <person name="Kim J."/>
            <person name="Mondo S.J."/>
            <person name="Hofstad B.A."/>
            <person name="Robles A."/>
            <person name="Haridas S."/>
            <person name="Riley R."/>
            <person name="LaButti K."/>
            <person name="Pangilinan J."/>
            <person name="Andreopoulos W."/>
            <person name="Lipzen A."/>
            <person name="Yan J."/>
            <person name="Wang M."/>
            <person name="Ng V."/>
            <person name="Grigoriev I.V."/>
            <person name="Spatafora J.W."/>
            <person name="Magnuson J.K."/>
            <person name="Baker S.E."/>
            <person name="Pomraning K.R."/>
        </authorList>
    </citation>
    <scope>NUCLEOTIDE SEQUENCE [LARGE SCALE GENOMIC DNA]</scope>
    <source>
        <strain evidence="2">CBS 10300</strain>
    </source>
</reference>
<keyword evidence="2" id="KW-1185">Reference proteome</keyword>
<evidence type="ECO:0000313" key="2">
    <source>
        <dbReference type="Proteomes" id="UP001489719"/>
    </source>
</evidence>
<sequence>MASETSTILHLQSSAHSLVRSSPGVASHLYGKFLETATAKHIRLPSQLARSACAACNIVWIPGYNLQVFLHSSYATTPASPVKRKDKRQRQADKIVKEDVDHRIISADSKKIAVNNLPPKKEKVMDRKGKGGQFAVLCYLCLTCTHITRFAIPDINLSSQGKNIVSRLMETPTSTPQKAGGSEGLRTPVQDTPSSAKLSTSASSRKRQKMRKQNSLQQMLAKVKAEKSERQGNGLNLMDIMKSSSKQDS</sequence>
<comment type="caution">
    <text evidence="1">The sequence shown here is derived from an EMBL/GenBank/DDBJ whole genome shotgun (WGS) entry which is preliminary data.</text>
</comment>
<protein>
    <submittedName>
        <fullName evidence="1">Uncharacterized protein</fullName>
    </submittedName>
</protein>
<gene>
    <name evidence="1" type="ORF">V1517DRAFT_129199</name>
</gene>
<dbReference type="EMBL" id="MU970073">
    <property type="protein sequence ID" value="KAK9322629.1"/>
    <property type="molecule type" value="Genomic_DNA"/>
</dbReference>
<accession>A0ACC3TNB9</accession>
<organism evidence="1 2">
    <name type="scientific">Lipomyces orientalis</name>
    <dbReference type="NCBI Taxonomy" id="1233043"/>
    <lineage>
        <taxon>Eukaryota</taxon>
        <taxon>Fungi</taxon>
        <taxon>Dikarya</taxon>
        <taxon>Ascomycota</taxon>
        <taxon>Saccharomycotina</taxon>
        <taxon>Lipomycetes</taxon>
        <taxon>Lipomycetales</taxon>
        <taxon>Lipomycetaceae</taxon>
        <taxon>Lipomyces</taxon>
    </lineage>
</organism>
<name>A0ACC3TNB9_9ASCO</name>
<proteinExistence type="predicted"/>
<evidence type="ECO:0000313" key="1">
    <source>
        <dbReference type="EMBL" id="KAK9322629.1"/>
    </source>
</evidence>
<dbReference type="Proteomes" id="UP001489719">
    <property type="component" value="Unassembled WGS sequence"/>
</dbReference>